<gene>
    <name evidence="1" type="ORF">AVEN_187250_1</name>
    <name evidence="2" type="ORF">AVEN_220301_1</name>
</gene>
<evidence type="ECO:0000313" key="1">
    <source>
        <dbReference type="EMBL" id="GBN40615.1"/>
    </source>
</evidence>
<proteinExistence type="predicted"/>
<dbReference type="Proteomes" id="UP000499080">
    <property type="component" value="Unassembled WGS sequence"/>
</dbReference>
<dbReference type="AlphaFoldDB" id="A0A4Y2NM72"/>
<comment type="caution">
    <text evidence="1">The sequence shown here is derived from an EMBL/GenBank/DDBJ whole genome shotgun (WGS) entry which is preliminary data.</text>
</comment>
<evidence type="ECO:0000313" key="3">
    <source>
        <dbReference type="Proteomes" id="UP000499080"/>
    </source>
</evidence>
<accession>A0A4Y2NM72</accession>
<sequence length="127" mass="14600">MDLITLNCGQMMRTTLDLALPLQASMPHERSGHLPQTDLTRYRPAYTIDRVESGFKPRTSSPKAETLSPGHCSPCKSRSSSRIYWKCMPLKFFQHINLFNFNLIFKLTINNSKANFLVYRKTCKIVS</sequence>
<evidence type="ECO:0000313" key="2">
    <source>
        <dbReference type="EMBL" id="GBN40634.1"/>
    </source>
</evidence>
<dbReference type="EMBL" id="BGPR01009531">
    <property type="protein sequence ID" value="GBN40634.1"/>
    <property type="molecule type" value="Genomic_DNA"/>
</dbReference>
<organism evidence="1 3">
    <name type="scientific">Araneus ventricosus</name>
    <name type="common">Orbweaver spider</name>
    <name type="synonym">Epeira ventricosa</name>
    <dbReference type="NCBI Taxonomy" id="182803"/>
    <lineage>
        <taxon>Eukaryota</taxon>
        <taxon>Metazoa</taxon>
        <taxon>Ecdysozoa</taxon>
        <taxon>Arthropoda</taxon>
        <taxon>Chelicerata</taxon>
        <taxon>Arachnida</taxon>
        <taxon>Araneae</taxon>
        <taxon>Araneomorphae</taxon>
        <taxon>Entelegynae</taxon>
        <taxon>Araneoidea</taxon>
        <taxon>Araneidae</taxon>
        <taxon>Araneus</taxon>
    </lineage>
</organism>
<name>A0A4Y2NM72_ARAVE</name>
<dbReference type="EMBL" id="BGPR01009529">
    <property type="protein sequence ID" value="GBN40615.1"/>
    <property type="molecule type" value="Genomic_DNA"/>
</dbReference>
<keyword evidence="3" id="KW-1185">Reference proteome</keyword>
<protein>
    <submittedName>
        <fullName evidence="1">Uncharacterized protein</fullName>
    </submittedName>
</protein>
<reference evidence="1 3" key="1">
    <citation type="journal article" date="2019" name="Sci. Rep.">
        <title>Orb-weaving spider Araneus ventricosus genome elucidates the spidroin gene catalogue.</title>
        <authorList>
            <person name="Kono N."/>
            <person name="Nakamura H."/>
            <person name="Ohtoshi R."/>
            <person name="Moran D.A.P."/>
            <person name="Shinohara A."/>
            <person name="Yoshida Y."/>
            <person name="Fujiwara M."/>
            <person name="Mori M."/>
            <person name="Tomita M."/>
            <person name="Arakawa K."/>
        </authorList>
    </citation>
    <scope>NUCLEOTIDE SEQUENCE [LARGE SCALE GENOMIC DNA]</scope>
</reference>